<keyword evidence="1 2" id="KW-0812">Transmembrane</keyword>
<sequence>MLFPHKPLLNFSLSLIIMSFRQIMNILKLFILSLPRRLSNPLRILFHKYELQEERILIVLAINELIVVPVLLFKLASLNILKILAFIFYCYFLILRYLDSYHTRRVLNKFNNFMLTFGFPSFIISIYTVITDGLARVTHDLQHQFENGY</sequence>
<evidence type="ECO:0000313" key="2">
    <source>
        <dbReference type="EMBL" id="KAJ3423510.1"/>
    </source>
</evidence>
<gene>
    <name evidence="2" type="ORF">M0812_30040</name>
</gene>
<feature type="transmembrane region" description="Helical" evidence="1">
    <location>
        <begin position="12"/>
        <end position="34"/>
    </location>
</feature>
<dbReference type="AlphaFoldDB" id="A0AAV7Y4I8"/>
<keyword evidence="1" id="KW-0472">Membrane</keyword>
<dbReference type="Proteomes" id="UP001146793">
    <property type="component" value="Unassembled WGS sequence"/>
</dbReference>
<reference evidence="2" key="1">
    <citation type="submission" date="2022-08" db="EMBL/GenBank/DDBJ databases">
        <title>Novel sulphate-reducing endosymbionts in the free-living metamonad Anaeramoeba.</title>
        <authorList>
            <person name="Jerlstrom-Hultqvist J."/>
            <person name="Cepicka I."/>
            <person name="Gallot-Lavallee L."/>
            <person name="Salas-Leiva D."/>
            <person name="Curtis B.A."/>
            <person name="Zahonova K."/>
            <person name="Pipaliya S."/>
            <person name="Dacks J."/>
            <person name="Roger A.J."/>
        </authorList>
    </citation>
    <scope>NUCLEOTIDE SEQUENCE</scope>
    <source>
        <strain evidence="2">Busselton2</strain>
    </source>
</reference>
<feature type="transmembrane region" description="Helical" evidence="1">
    <location>
        <begin position="55"/>
        <end position="73"/>
    </location>
</feature>
<feature type="transmembrane region" description="Helical" evidence="1">
    <location>
        <begin position="110"/>
        <end position="130"/>
    </location>
</feature>
<proteinExistence type="predicted"/>
<evidence type="ECO:0000313" key="3">
    <source>
        <dbReference type="Proteomes" id="UP001146793"/>
    </source>
</evidence>
<dbReference type="EMBL" id="JANTQA010000076">
    <property type="protein sequence ID" value="KAJ3423510.1"/>
    <property type="molecule type" value="Genomic_DNA"/>
</dbReference>
<organism evidence="2 3">
    <name type="scientific">Anaeramoeba flamelloides</name>
    <dbReference type="NCBI Taxonomy" id="1746091"/>
    <lineage>
        <taxon>Eukaryota</taxon>
        <taxon>Metamonada</taxon>
        <taxon>Anaeramoebidae</taxon>
        <taxon>Anaeramoeba</taxon>
    </lineage>
</organism>
<accession>A0AAV7Y4I8</accession>
<feature type="transmembrane region" description="Helical" evidence="1">
    <location>
        <begin position="79"/>
        <end position="98"/>
    </location>
</feature>
<evidence type="ECO:0000256" key="1">
    <source>
        <dbReference type="SAM" id="Phobius"/>
    </source>
</evidence>
<dbReference type="InterPro" id="IPR005344">
    <property type="entry name" value="TMEM33/Pom33"/>
</dbReference>
<name>A0AAV7Y4I8_9EUKA</name>
<dbReference type="Pfam" id="PF03661">
    <property type="entry name" value="TMEM33_Pom33"/>
    <property type="match status" value="1"/>
</dbReference>
<protein>
    <submittedName>
        <fullName evidence="2">Transmembrane protein</fullName>
    </submittedName>
</protein>
<keyword evidence="1" id="KW-1133">Transmembrane helix</keyword>
<dbReference type="GO" id="GO:0016020">
    <property type="term" value="C:membrane"/>
    <property type="evidence" value="ECO:0007669"/>
    <property type="project" value="InterPro"/>
</dbReference>
<comment type="caution">
    <text evidence="2">The sequence shown here is derived from an EMBL/GenBank/DDBJ whole genome shotgun (WGS) entry which is preliminary data.</text>
</comment>